<protein>
    <submittedName>
        <fullName evidence="1">DUF2007 domain-containing protein</fullName>
    </submittedName>
</protein>
<dbReference type="Proteomes" id="UP000593915">
    <property type="component" value="Chromosome"/>
</dbReference>
<reference evidence="1 2" key="1">
    <citation type="submission" date="2020-09" db="EMBL/GenBank/DDBJ databases">
        <title>Characterization of Treponema spp. from bovine digital dermatitis in Korea.</title>
        <authorList>
            <person name="Espiritu H.M."/>
            <person name="Cho Y.I."/>
            <person name="Mamuad L."/>
        </authorList>
    </citation>
    <scope>NUCLEOTIDE SEQUENCE [LARGE SCALE GENOMIC DNA]</scope>
    <source>
        <strain evidence="1 2">KS1</strain>
    </source>
</reference>
<dbReference type="AlphaFoldDB" id="A0A7S7AWH5"/>
<gene>
    <name evidence="1" type="ORF">IFE08_00390</name>
</gene>
<evidence type="ECO:0000313" key="2">
    <source>
        <dbReference type="Proteomes" id="UP000593915"/>
    </source>
</evidence>
<evidence type="ECO:0000313" key="1">
    <source>
        <dbReference type="EMBL" id="QOW60922.1"/>
    </source>
</evidence>
<accession>A0A7S7AWH5</accession>
<name>A0A7S7AWH5_9SPIR</name>
<proteinExistence type="predicted"/>
<sequence length="174" mass="19909">MQLLLIIIGGICSALFLYRSWHKNTEGIKLSDGTSETPDALNGMIEMQEYFFSEIQKGKKAVKFMHLFYQQDIMMIQSIFQSNGIPYKIENNHLPSVLTGYCVYGFNHADFYILRENYDEALNIVKEYAERKKSFENSKNPAKKIGDLITIITAAGYIPDKDETSGIVIFKPED</sequence>
<dbReference type="GeneID" id="301089535"/>
<dbReference type="EMBL" id="CP061839">
    <property type="protein sequence ID" value="QOW60922.1"/>
    <property type="molecule type" value="Genomic_DNA"/>
</dbReference>
<dbReference type="RefSeq" id="WP_020964683.1">
    <property type="nucleotide sequence ID" value="NZ_CP045670.1"/>
</dbReference>
<organism evidence="1 2">
    <name type="scientific">Treponema pedis</name>
    <dbReference type="NCBI Taxonomy" id="409322"/>
    <lineage>
        <taxon>Bacteria</taxon>
        <taxon>Pseudomonadati</taxon>
        <taxon>Spirochaetota</taxon>
        <taxon>Spirochaetia</taxon>
        <taxon>Spirochaetales</taxon>
        <taxon>Treponemataceae</taxon>
        <taxon>Treponema</taxon>
    </lineage>
</organism>